<keyword evidence="2" id="KW-0560">Oxidoreductase</keyword>
<evidence type="ECO:0000313" key="8">
    <source>
        <dbReference type="Proteomes" id="UP000017052"/>
    </source>
</evidence>
<organism evidence="7 8">
    <name type="scientific">Propionibacterium acidifaciens F0233</name>
    <dbReference type="NCBI Taxonomy" id="553198"/>
    <lineage>
        <taxon>Bacteria</taxon>
        <taxon>Bacillati</taxon>
        <taxon>Actinomycetota</taxon>
        <taxon>Actinomycetes</taxon>
        <taxon>Propionibacteriales</taxon>
        <taxon>Propionibacteriaceae</taxon>
        <taxon>Propionibacterium</taxon>
    </lineage>
</organism>
<keyword evidence="3" id="KW-0520">NAD</keyword>
<evidence type="ECO:0000256" key="1">
    <source>
        <dbReference type="ARBA" id="ARBA00009080"/>
    </source>
</evidence>
<dbReference type="AlphaFoldDB" id="U2QDQ2"/>
<dbReference type="Pfam" id="PF14833">
    <property type="entry name" value="NAD_binding_11"/>
    <property type="match status" value="1"/>
</dbReference>
<dbReference type="PIRSF" id="PIRSF000103">
    <property type="entry name" value="HIBADH"/>
    <property type="match status" value="1"/>
</dbReference>
<evidence type="ECO:0000256" key="4">
    <source>
        <dbReference type="PIRSR" id="PIRSR000103-1"/>
    </source>
</evidence>
<evidence type="ECO:0000259" key="6">
    <source>
        <dbReference type="Pfam" id="PF14833"/>
    </source>
</evidence>
<dbReference type="Proteomes" id="UP000017052">
    <property type="component" value="Unassembled WGS sequence"/>
</dbReference>
<evidence type="ECO:0000256" key="2">
    <source>
        <dbReference type="ARBA" id="ARBA00023002"/>
    </source>
</evidence>
<dbReference type="InterPro" id="IPR036291">
    <property type="entry name" value="NAD(P)-bd_dom_sf"/>
</dbReference>
<proteinExistence type="inferred from homology"/>
<protein>
    <submittedName>
        <fullName evidence="7">Phosphogluconate dehydrogenase (Decarboxylating), NAD binding domain protein</fullName>
    </submittedName>
</protein>
<keyword evidence="8" id="KW-1185">Reference proteome</keyword>
<comment type="similarity">
    <text evidence="1">Belongs to the HIBADH-related family.</text>
</comment>
<dbReference type="InterPro" id="IPR008927">
    <property type="entry name" value="6-PGluconate_DH-like_C_sf"/>
</dbReference>
<dbReference type="PANTHER" id="PTHR43060">
    <property type="entry name" value="3-HYDROXYISOBUTYRATE DEHYDROGENASE-LIKE 1, MITOCHONDRIAL-RELATED"/>
    <property type="match status" value="1"/>
</dbReference>
<name>U2QDQ2_9ACTN</name>
<dbReference type="GO" id="GO:0016491">
    <property type="term" value="F:oxidoreductase activity"/>
    <property type="evidence" value="ECO:0007669"/>
    <property type="project" value="UniProtKB-KW"/>
</dbReference>
<sequence length="310" mass="32159">MRRADGRRADGGSTMTTVGFIGANGLMGHGMASNIARSGFDLLYTVHAHAPAGLDELGARRVDSNAELGARCDIVVLCITTAQDVQQTVTGPDGLLTRPREGLVIVDAATSEPAVTRELAAQAAALGVAYADAPLTRGPAEAEAGRLNTLVGADDEVFARIEPVLASYCENILRAGPVGAGHTIKLLNNFCLQAATTALAESFAVARAAGADPRTLVDVLGRGMFDNQLLAIMGAALDGDHERQQFALGNARKDVRYYTRLAGDVQVAPVVGDGVHEALSLACSAGYAERNVPWVTEAAARINGLPGSES</sequence>
<evidence type="ECO:0000313" key="7">
    <source>
        <dbReference type="EMBL" id="ERK54546.1"/>
    </source>
</evidence>
<dbReference type="PANTHER" id="PTHR43060:SF15">
    <property type="entry name" value="3-HYDROXYISOBUTYRATE DEHYDROGENASE-LIKE 1, MITOCHONDRIAL-RELATED"/>
    <property type="match status" value="1"/>
</dbReference>
<comment type="caution">
    <text evidence="7">The sequence shown here is derived from an EMBL/GenBank/DDBJ whole genome shotgun (WGS) entry which is preliminary data.</text>
</comment>
<dbReference type="InterPro" id="IPR006115">
    <property type="entry name" value="6PGDH_NADP-bd"/>
</dbReference>
<dbReference type="GO" id="GO:0050661">
    <property type="term" value="F:NADP binding"/>
    <property type="evidence" value="ECO:0007669"/>
    <property type="project" value="InterPro"/>
</dbReference>
<dbReference type="SUPFAM" id="SSF48179">
    <property type="entry name" value="6-phosphogluconate dehydrogenase C-terminal domain-like"/>
    <property type="match status" value="1"/>
</dbReference>
<feature type="active site" evidence="4">
    <location>
        <position position="185"/>
    </location>
</feature>
<reference evidence="7" key="1">
    <citation type="submission" date="2013-08" db="EMBL/GenBank/DDBJ databases">
        <authorList>
            <person name="Durkin A.S."/>
            <person name="Haft D.R."/>
            <person name="McCorrison J."/>
            <person name="Torralba M."/>
            <person name="Gillis M."/>
            <person name="Haft D.H."/>
            <person name="Methe B."/>
            <person name="Sutton G."/>
            <person name="Nelson K.E."/>
        </authorList>
    </citation>
    <scope>NUCLEOTIDE SEQUENCE [LARGE SCALE GENOMIC DNA]</scope>
    <source>
        <strain evidence="7">F0233</strain>
    </source>
</reference>
<gene>
    <name evidence="7" type="ORF">HMPREF0682_0788</name>
</gene>
<evidence type="ECO:0000259" key="5">
    <source>
        <dbReference type="Pfam" id="PF03446"/>
    </source>
</evidence>
<feature type="domain" description="3-hydroxyisobutyrate dehydrogenase-like NAD-binding" evidence="6">
    <location>
        <begin position="179"/>
        <end position="290"/>
    </location>
</feature>
<dbReference type="InterPro" id="IPR015815">
    <property type="entry name" value="HIBADH-related"/>
</dbReference>
<dbReference type="InterPro" id="IPR013328">
    <property type="entry name" value="6PGD_dom2"/>
</dbReference>
<dbReference type="Gene3D" id="3.40.50.720">
    <property type="entry name" value="NAD(P)-binding Rossmann-like Domain"/>
    <property type="match status" value="1"/>
</dbReference>
<dbReference type="InterPro" id="IPR029154">
    <property type="entry name" value="HIBADH-like_NADP-bd"/>
</dbReference>
<dbReference type="GO" id="GO:0051287">
    <property type="term" value="F:NAD binding"/>
    <property type="evidence" value="ECO:0007669"/>
    <property type="project" value="InterPro"/>
</dbReference>
<feature type="domain" description="6-phosphogluconate dehydrogenase NADP-binding" evidence="5">
    <location>
        <begin position="17"/>
        <end position="173"/>
    </location>
</feature>
<accession>U2QDQ2</accession>
<evidence type="ECO:0000256" key="3">
    <source>
        <dbReference type="ARBA" id="ARBA00023027"/>
    </source>
</evidence>
<dbReference type="Gene3D" id="1.10.1040.10">
    <property type="entry name" value="N-(1-d-carboxylethyl)-l-norvaline Dehydrogenase, domain 2"/>
    <property type="match status" value="1"/>
</dbReference>
<dbReference type="SUPFAM" id="SSF51735">
    <property type="entry name" value="NAD(P)-binding Rossmann-fold domains"/>
    <property type="match status" value="1"/>
</dbReference>
<dbReference type="EMBL" id="ACVN02000212">
    <property type="protein sequence ID" value="ERK54546.1"/>
    <property type="molecule type" value="Genomic_DNA"/>
</dbReference>
<dbReference type="Pfam" id="PF03446">
    <property type="entry name" value="NAD_binding_2"/>
    <property type="match status" value="1"/>
</dbReference>